<keyword evidence="4" id="KW-1185">Reference proteome</keyword>
<evidence type="ECO:0000259" key="2">
    <source>
        <dbReference type="PROSITE" id="PS50142"/>
    </source>
</evidence>
<dbReference type="PROSITE" id="PS50142">
    <property type="entry name" value="RNASE_3_2"/>
    <property type="match status" value="1"/>
</dbReference>
<evidence type="ECO:0000256" key="1">
    <source>
        <dbReference type="ARBA" id="ARBA00022801"/>
    </source>
</evidence>
<dbReference type="SUPFAM" id="SSF52540">
    <property type="entry name" value="P-loop containing nucleoside triphosphate hydrolases"/>
    <property type="match status" value="1"/>
</dbReference>
<sequence length="295" mass="33003">MWRQSIGWSTHTWKSREFILAIVQAGNDIANQSIIRKSKLFDKAGQRTVGIITKPDLINAGAEGRIAPLAKNQDTTKLQLGFLLLKNPTSKEREDLITPKQRSSQFHVESYQRLEFLGDAVLDLIVMKRLLRDQRSTNTLTQGKSTRLRAALVNTHLLGYFNLHLRLSRQSPTVYTNPETGDFQSRRWDPTCPCGISTAMIPSSPAWKLPIDRGKQLADDLAFIASSNDDPKQVKAVCVEENQDRNGITFRVAANTGDLSSTVQGLQTIAGCIVQARHRDLSRSEVKRSLLGHIM</sequence>
<dbReference type="SUPFAM" id="SSF69065">
    <property type="entry name" value="RNase III domain-like"/>
    <property type="match status" value="1"/>
</dbReference>
<dbReference type="Proteomes" id="UP000309340">
    <property type="component" value="Unassembled WGS sequence"/>
</dbReference>
<dbReference type="InterPro" id="IPR000999">
    <property type="entry name" value="RNase_III_dom"/>
</dbReference>
<dbReference type="AlphaFoldDB" id="A0A4U0X1M8"/>
<dbReference type="STRING" id="329884.A0A4U0X1M8"/>
<feature type="domain" description="RNase III" evidence="2">
    <location>
        <begin position="107"/>
        <end position="133"/>
    </location>
</feature>
<proteinExistence type="predicted"/>
<dbReference type="CDD" id="cd00593">
    <property type="entry name" value="RIBOc"/>
    <property type="match status" value="1"/>
</dbReference>
<dbReference type="GO" id="GO:0005737">
    <property type="term" value="C:cytoplasm"/>
    <property type="evidence" value="ECO:0007669"/>
    <property type="project" value="TreeGrafter"/>
</dbReference>
<dbReference type="GO" id="GO:0030422">
    <property type="term" value="P:siRNA processing"/>
    <property type="evidence" value="ECO:0007669"/>
    <property type="project" value="TreeGrafter"/>
</dbReference>
<comment type="caution">
    <text evidence="3">The sequence shown here is derived from an EMBL/GenBank/DDBJ whole genome shotgun (WGS) entry which is preliminary data.</text>
</comment>
<accession>A0A4U0X1M8</accession>
<dbReference type="GO" id="GO:0003723">
    <property type="term" value="F:RNA binding"/>
    <property type="evidence" value="ECO:0007669"/>
    <property type="project" value="TreeGrafter"/>
</dbReference>
<evidence type="ECO:0000313" key="3">
    <source>
        <dbReference type="EMBL" id="TKA68873.1"/>
    </source>
</evidence>
<name>A0A4U0X1M8_9PEZI</name>
<evidence type="ECO:0000313" key="4">
    <source>
        <dbReference type="Proteomes" id="UP000309340"/>
    </source>
</evidence>
<protein>
    <recommendedName>
        <fullName evidence="2">RNase III domain-containing protein</fullName>
    </recommendedName>
</protein>
<dbReference type="GO" id="GO:0005634">
    <property type="term" value="C:nucleus"/>
    <property type="evidence" value="ECO:0007669"/>
    <property type="project" value="TreeGrafter"/>
</dbReference>
<dbReference type="PANTHER" id="PTHR14950">
    <property type="entry name" value="DICER-RELATED"/>
    <property type="match status" value="1"/>
</dbReference>
<reference evidence="3 4" key="1">
    <citation type="submission" date="2017-03" db="EMBL/GenBank/DDBJ databases">
        <title>Genomes of endolithic fungi from Antarctica.</title>
        <authorList>
            <person name="Coleine C."/>
            <person name="Masonjones S."/>
            <person name="Stajich J.E."/>
        </authorList>
    </citation>
    <scope>NUCLEOTIDE SEQUENCE [LARGE SCALE GENOMIC DNA]</scope>
    <source>
        <strain evidence="3 4">CCFEE 5184</strain>
    </source>
</reference>
<dbReference type="PANTHER" id="PTHR14950:SF37">
    <property type="entry name" value="ENDORIBONUCLEASE DICER"/>
    <property type="match status" value="1"/>
</dbReference>
<dbReference type="Pfam" id="PF00636">
    <property type="entry name" value="Ribonuclease_3"/>
    <property type="match status" value="1"/>
</dbReference>
<gene>
    <name evidence="3" type="ORF">B0A55_09250</name>
</gene>
<dbReference type="InterPro" id="IPR027417">
    <property type="entry name" value="P-loop_NTPase"/>
</dbReference>
<dbReference type="OrthoDB" id="3917757at2759"/>
<dbReference type="Gene3D" id="3.40.50.300">
    <property type="entry name" value="P-loop containing nucleotide triphosphate hydrolases"/>
    <property type="match status" value="1"/>
</dbReference>
<keyword evidence="1" id="KW-0378">Hydrolase</keyword>
<dbReference type="GO" id="GO:0004525">
    <property type="term" value="F:ribonuclease III activity"/>
    <property type="evidence" value="ECO:0007669"/>
    <property type="project" value="InterPro"/>
</dbReference>
<organism evidence="3 4">
    <name type="scientific">Friedmanniomyces simplex</name>
    <dbReference type="NCBI Taxonomy" id="329884"/>
    <lineage>
        <taxon>Eukaryota</taxon>
        <taxon>Fungi</taxon>
        <taxon>Dikarya</taxon>
        <taxon>Ascomycota</taxon>
        <taxon>Pezizomycotina</taxon>
        <taxon>Dothideomycetes</taxon>
        <taxon>Dothideomycetidae</taxon>
        <taxon>Mycosphaerellales</taxon>
        <taxon>Teratosphaeriaceae</taxon>
        <taxon>Friedmanniomyces</taxon>
    </lineage>
</organism>
<dbReference type="InterPro" id="IPR036389">
    <property type="entry name" value="RNase_III_sf"/>
</dbReference>
<dbReference type="EMBL" id="NAJQ01000482">
    <property type="protein sequence ID" value="TKA68873.1"/>
    <property type="molecule type" value="Genomic_DNA"/>
</dbReference>
<dbReference type="PROSITE" id="PS00517">
    <property type="entry name" value="RNASE_3_1"/>
    <property type="match status" value="1"/>
</dbReference>